<dbReference type="Gene3D" id="2.170.150.20">
    <property type="entry name" value="Peptide methionine sulfoxide reductase"/>
    <property type="match status" value="1"/>
</dbReference>
<dbReference type="NCBIfam" id="TIGR00357">
    <property type="entry name" value="peptide-methionine (R)-S-oxide reductase MsrB"/>
    <property type="match status" value="1"/>
</dbReference>
<reference evidence="17" key="1">
    <citation type="submission" date="2022-11" db="UniProtKB">
        <authorList>
            <consortium name="WormBaseParasite"/>
        </authorList>
    </citation>
    <scope>IDENTIFICATION</scope>
</reference>
<dbReference type="PANTHER" id="PTHR12170">
    <property type="entry name" value="MACROPHAGE ERYTHROBLAST ATTACHER-RELATED"/>
    <property type="match status" value="1"/>
</dbReference>
<feature type="domain" description="MsrB" evidence="14">
    <location>
        <begin position="398"/>
        <end position="511"/>
    </location>
</feature>
<dbReference type="GO" id="GO:0043161">
    <property type="term" value="P:proteasome-mediated ubiquitin-dependent protein catabolic process"/>
    <property type="evidence" value="ECO:0007669"/>
    <property type="project" value="InterPro"/>
</dbReference>
<dbReference type="GO" id="GO:0061630">
    <property type="term" value="F:ubiquitin protein ligase activity"/>
    <property type="evidence" value="ECO:0007669"/>
    <property type="project" value="InterPro"/>
</dbReference>
<comment type="similarity">
    <text evidence="3">Belongs to the MsrB Met sulfoxide reductase family.</text>
</comment>
<keyword evidence="8" id="KW-0862">Zinc</keyword>
<organism evidence="16 17">
    <name type="scientific">Meloidogyne javanica</name>
    <name type="common">Root-knot nematode worm</name>
    <dbReference type="NCBI Taxonomy" id="6303"/>
    <lineage>
        <taxon>Eukaryota</taxon>
        <taxon>Metazoa</taxon>
        <taxon>Ecdysozoa</taxon>
        <taxon>Nematoda</taxon>
        <taxon>Chromadorea</taxon>
        <taxon>Rhabditida</taxon>
        <taxon>Tylenchina</taxon>
        <taxon>Tylenchomorpha</taxon>
        <taxon>Tylenchoidea</taxon>
        <taxon>Meloidogynidae</taxon>
        <taxon>Meloidogyninae</taxon>
        <taxon>Meloidogyne</taxon>
        <taxon>Meloidogyne incognita group</taxon>
    </lineage>
</organism>
<keyword evidence="7 12" id="KW-0863">Zinc-finger</keyword>
<dbReference type="InterPro" id="IPR006594">
    <property type="entry name" value="LisH"/>
</dbReference>
<dbReference type="PROSITE" id="PS51867">
    <property type="entry name" value="ZF_RING_GID"/>
    <property type="match status" value="1"/>
</dbReference>
<evidence type="ECO:0000259" key="15">
    <source>
        <dbReference type="PROSITE" id="PS51867"/>
    </source>
</evidence>
<keyword evidence="9" id="KW-0560">Oxidoreductase</keyword>
<feature type="zinc finger region" description="RING-Gid-type" evidence="12">
    <location>
        <begin position="299"/>
        <end position="341"/>
    </location>
</feature>
<dbReference type="PROSITE" id="PS50896">
    <property type="entry name" value="LISH"/>
    <property type="match status" value="1"/>
</dbReference>
<evidence type="ECO:0000313" key="16">
    <source>
        <dbReference type="Proteomes" id="UP000887561"/>
    </source>
</evidence>
<dbReference type="WBParaSite" id="scaffold33969_cov192.g21068">
    <property type="protein sequence ID" value="scaffold33969_cov192.g21068"/>
    <property type="gene ID" value="scaffold33969_cov192.g21068"/>
</dbReference>
<dbReference type="Proteomes" id="UP000887561">
    <property type="component" value="Unplaced"/>
</dbReference>
<protein>
    <recommendedName>
        <fullName evidence="4">E3 ubiquitin-protein transferase MAEA</fullName>
    </recommendedName>
    <alternativeName>
        <fullName evidence="11">Macrophage erythroblast attacher</fullName>
    </alternativeName>
</protein>
<keyword evidence="16" id="KW-1185">Reference proteome</keyword>
<dbReference type="CDD" id="cd16659">
    <property type="entry name" value="RING-Ubox_Emp"/>
    <property type="match status" value="1"/>
</dbReference>
<proteinExistence type="inferred from homology"/>
<evidence type="ECO:0000256" key="1">
    <source>
        <dbReference type="ARBA" id="ARBA00004109"/>
    </source>
</evidence>
<keyword evidence="6" id="KW-0479">Metal-binding</keyword>
<dbReference type="AlphaFoldDB" id="A0A915M7N3"/>
<comment type="subcellular location">
    <subcellularLocation>
        <location evidence="2">Cytoplasm</location>
    </subcellularLocation>
    <subcellularLocation>
        <location evidence="1">Nucleus matrix</location>
    </subcellularLocation>
</comment>
<evidence type="ECO:0000313" key="17">
    <source>
        <dbReference type="WBParaSite" id="scaffold33969_cov192.g21068"/>
    </source>
</evidence>
<evidence type="ECO:0000256" key="4">
    <source>
        <dbReference type="ARBA" id="ARBA00014384"/>
    </source>
</evidence>
<dbReference type="InterPro" id="IPR011057">
    <property type="entry name" value="Mss4-like_sf"/>
</dbReference>
<dbReference type="GO" id="GO:0016363">
    <property type="term" value="C:nuclear matrix"/>
    <property type="evidence" value="ECO:0007669"/>
    <property type="project" value="UniProtKB-SubCell"/>
</dbReference>
<feature type="domain" description="RING-Gid-type" evidence="15">
    <location>
        <begin position="299"/>
        <end position="341"/>
    </location>
</feature>
<evidence type="ECO:0000256" key="3">
    <source>
        <dbReference type="ARBA" id="ARBA00007174"/>
    </source>
</evidence>
<dbReference type="PROSITE" id="PS50897">
    <property type="entry name" value="CTLH"/>
    <property type="match status" value="1"/>
</dbReference>
<feature type="domain" description="CTLH" evidence="13">
    <location>
        <begin position="117"/>
        <end position="174"/>
    </location>
</feature>
<dbReference type="InterPro" id="IPR024964">
    <property type="entry name" value="CTLH/CRA"/>
</dbReference>
<keyword evidence="10" id="KW-0265">Erythrocyte maturation</keyword>
<evidence type="ECO:0000256" key="2">
    <source>
        <dbReference type="ARBA" id="ARBA00004496"/>
    </source>
</evidence>
<evidence type="ECO:0000256" key="10">
    <source>
        <dbReference type="ARBA" id="ARBA00023057"/>
    </source>
</evidence>
<dbReference type="Pfam" id="PF10607">
    <property type="entry name" value="CTLH"/>
    <property type="match status" value="1"/>
</dbReference>
<dbReference type="SUPFAM" id="SSF57850">
    <property type="entry name" value="RING/U-box"/>
    <property type="match status" value="1"/>
</dbReference>
<dbReference type="GO" id="GO:0043249">
    <property type="term" value="P:erythrocyte maturation"/>
    <property type="evidence" value="ECO:0007669"/>
    <property type="project" value="UniProtKB-KW"/>
</dbReference>
<dbReference type="InterPro" id="IPR002579">
    <property type="entry name" value="Met_Sox_Rdtase_MsrB_dom"/>
</dbReference>
<evidence type="ECO:0000256" key="8">
    <source>
        <dbReference type="ARBA" id="ARBA00022833"/>
    </source>
</evidence>
<dbReference type="InterPro" id="IPR044063">
    <property type="entry name" value="ZF_RING_GID"/>
</dbReference>
<evidence type="ECO:0000256" key="9">
    <source>
        <dbReference type="ARBA" id="ARBA00023002"/>
    </source>
</evidence>
<evidence type="ECO:0000256" key="5">
    <source>
        <dbReference type="ARBA" id="ARBA00022490"/>
    </source>
</evidence>
<dbReference type="GO" id="GO:0005737">
    <property type="term" value="C:cytoplasm"/>
    <property type="evidence" value="ECO:0007669"/>
    <property type="project" value="UniProtKB-SubCell"/>
</dbReference>
<dbReference type="InterPro" id="IPR045098">
    <property type="entry name" value="Fyv10_fam"/>
</dbReference>
<dbReference type="GO" id="GO:0033743">
    <property type="term" value="F:peptide-methionine (R)-S-oxide reductase activity"/>
    <property type="evidence" value="ECO:0007669"/>
    <property type="project" value="InterPro"/>
</dbReference>
<evidence type="ECO:0000259" key="13">
    <source>
        <dbReference type="PROSITE" id="PS50897"/>
    </source>
</evidence>
<dbReference type="GO" id="GO:0008270">
    <property type="term" value="F:zinc ion binding"/>
    <property type="evidence" value="ECO:0007669"/>
    <property type="project" value="UniProtKB-KW"/>
</dbReference>
<name>A0A915M7N3_MELJA</name>
<dbReference type="Pfam" id="PF01641">
    <property type="entry name" value="SelR"/>
    <property type="match status" value="1"/>
</dbReference>
<dbReference type="GO" id="GO:0034657">
    <property type="term" value="C:GID complex"/>
    <property type="evidence" value="ECO:0007669"/>
    <property type="project" value="TreeGrafter"/>
</dbReference>
<dbReference type="SUPFAM" id="SSF51316">
    <property type="entry name" value="Mss4-like"/>
    <property type="match status" value="1"/>
</dbReference>
<sequence length="519" mass="59676">MSGKSLTTFNELNCLEYGTLKIPYELFNKKFRCTQRVIDQYDVSQKLTEEIESGEVLNKQVEMLTQAGSSDSTVRKSFYDQRLNRFIVEHLLRTGYFETAQMLADYVGLDIEAQKSVYLVARQVEESLRNKDLTFCLNWVRDNRSRLHRIGSRLETEVRIQHCVELVKSGRTADSLKYVQSFFGNKSDLHGVHWMANTNLLHLMGLIALGKDSSRSEHQPLLSDERYSTLIQLFRLENDRIYKFCTQSPFSACLQAGIAVHKTPQCKKDSNSRCIVCSSVFELSEGLPYTHLSNSRLFCAISGELFDCEDNRPMMLPNGHVYGEKSMRKLAKNNEFVCPRTLTVYSLDDIQRKRIFYMKRLNNIFFNFFNKMSTSKTNLPKSAFEKLGLNKNPKEVTEEEWKKVLTSEQFEITRKSGTELAFTGKYDKHFISGGKYVCICCGADFWPAFSKSIEADKNITRLPDHSFGRIRTEVRCSVCNAHLGHVFDDGPQKDGGERYCINSESIDFVGSDDKKEEKN</sequence>
<evidence type="ECO:0000256" key="11">
    <source>
        <dbReference type="ARBA" id="ARBA00029678"/>
    </source>
</evidence>
<evidence type="ECO:0000256" key="6">
    <source>
        <dbReference type="ARBA" id="ARBA00022723"/>
    </source>
</evidence>
<dbReference type="InterPro" id="IPR006595">
    <property type="entry name" value="CTLH_C"/>
</dbReference>
<keyword evidence="5" id="KW-0963">Cytoplasm</keyword>
<dbReference type="PROSITE" id="PS51790">
    <property type="entry name" value="MSRB"/>
    <property type="match status" value="1"/>
</dbReference>
<evidence type="ECO:0000256" key="12">
    <source>
        <dbReference type="PROSITE-ProRule" id="PRU01215"/>
    </source>
</evidence>
<evidence type="ECO:0000259" key="14">
    <source>
        <dbReference type="PROSITE" id="PS51790"/>
    </source>
</evidence>
<dbReference type="PANTHER" id="PTHR12170:SF2">
    <property type="entry name" value="E3 UBIQUITIN-PROTEIN TRANSFERASE MAEA"/>
    <property type="match status" value="1"/>
</dbReference>
<evidence type="ECO:0000256" key="7">
    <source>
        <dbReference type="ARBA" id="ARBA00022771"/>
    </source>
</evidence>
<accession>A0A915M7N3</accession>